<keyword evidence="4" id="KW-1185">Reference proteome</keyword>
<evidence type="ECO:0000313" key="4">
    <source>
        <dbReference type="Proteomes" id="UP000007148"/>
    </source>
</evidence>
<reference evidence="3 4" key="1">
    <citation type="journal article" date="2011" name="PLoS Pathog.">
        <title>Endophytic Life Strategies Decoded by Genome and Transcriptome Analyses of the Mutualistic Root Symbiont Piriformospora indica.</title>
        <authorList>
            <person name="Zuccaro A."/>
            <person name="Lahrmann U."/>
            <person name="Guldener U."/>
            <person name="Langen G."/>
            <person name="Pfiffi S."/>
            <person name="Biedenkopf D."/>
            <person name="Wong P."/>
            <person name="Samans B."/>
            <person name="Grimm C."/>
            <person name="Basiewicz M."/>
            <person name="Murat C."/>
            <person name="Martin F."/>
            <person name="Kogel K.H."/>
        </authorList>
    </citation>
    <scope>NUCLEOTIDE SEQUENCE [LARGE SCALE GENOMIC DNA]</scope>
    <source>
        <strain evidence="3 4">DSM 11827</strain>
    </source>
</reference>
<comment type="caution">
    <text evidence="3">The sequence shown here is derived from an EMBL/GenBank/DDBJ whole genome shotgun (WGS) entry which is preliminary data.</text>
</comment>
<feature type="transmembrane region" description="Helical" evidence="2">
    <location>
        <begin position="296"/>
        <end position="324"/>
    </location>
</feature>
<dbReference type="AlphaFoldDB" id="G4TP84"/>
<evidence type="ECO:0000256" key="2">
    <source>
        <dbReference type="SAM" id="Phobius"/>
    </source>
</evidence>
<feature type="region of interest" description="Disordered" evidence="1">
    <location>
        <begin position="1"/>
        <end position="23"/>
    </location>
</feature>
<sequence>MDLIRRRSAPRTNSLESAQEKGATVETVEEVKINPPRKFSTKWMRQTWDNAVERGKWPRIGYIALGLVIVAAWTAIMVGFAHDEVFWATVNMEGSAGGKSVNKSEHDLYIKGTLKRFDPVERNLRISWSMVYVGNDNKTFLPLGDRNESATLNVYRDVNATKEDRPIPEQYQEFQNSLWRVDNITLAPIAVLGMHTSDSVDTQIDFTQAEPGSPWRQPLYGYPFDVWTGSITFVFTDRIFAGELNLTNSAVVAVQGAVLADSTLNWRISYTDKLNCDVDDPGCELQIDFTGRRPGLVIFATIIAVIVNWLTTIGIFFLTAEAVIMRRYYIISDTDLLGVAVTGIFALPGLRAILPGAPDFGAINRNLAKRWFDPALNVGRLTLSAGHHRFFVHGYYCGLQGLQEEAE</sequence>
<keyword evidence="2" id="KW-0812">Transmembrane</keyword>
<evidence type="ECO:0000256" key="1">
    <source>
        <dbReference type="SAM" id="MobiDB-lite"/>
    </source>
</evidence>
<gene>
    <name evidence="3" type="ORF">PIIN_07078</name>
</gene>
<accession>G4TP84</accession>
<dbReference type="InterPro" id="IPR027948">
    <property type="entry name" value="DUF4436"/>
</dbReference>
<dbReference type="Proteomes" id="UP000007148">
    <property type="component" value="Unassembled WGS sequence"/>
</dbReference>
<proteinExistence type="predicted"/>
<keyword evidence="2" id="KW-1133">Transmembrane helix</keyword>
<dbReference type="OrthoDB" id="2923771at2759"/>
<evidence type="ECO:0000313" key="3">
    <source>
        <dbReference type="EMBL" id="CCA73124.1"/>
    </source>
</evidence>
<dbReference type="InParanoid" id="G4TP84"/>
<keyword evidence="2" id="KW-0472">Membrane</keyword>
<dbReference type="HOGENOM" id="CLU_041457_0_0_1"/>
<dbReference type="STRING" id="1109443.G4TP84"/>
<dbReference type="EMBL" id="CAFZ01000203">
    <property type="protein sequence ID" value="CCA73124.1"/>
    <property type="molecule type" value="Genomic_DNA"/>
</dbReference>
<name>G4TP84_SERID</name>
<organism evidence="3 4">
    <name type="scientific">Serendipita indica (strain DSM 11827)</name>
    <name type="common">Root endophyte fungus</name>
    <name type="synonym">Piriformospora indica</name>
    <dbReference type="NCBI Taxonomy" id="1109443"/>
    <lineage>
        <taxon>Eukaryota</taxon>
        <taxon>Fungi</taxon>
        <taxon>Dikarya</taxon>
        <taxon>Basidiomycota</taxon>
        <taxon>Agaricomycotina</taxon>
        <taxon>Agaricomycetes</taxon>
        <taxon>Sebacinales</taxon>
        <taxon>Serendipitaceae</taxon>
        <taxon>Serendipita</taxon>
    </lineage>
</organism>
<protein>
    <submittedName>
        <fullName evidence="3">Uncharacterized protein</fullName>
    </submittedName>
</protein>
<dbReference type="Pfam" id="PF14494">
    <property type="entry name" value="DUF4436"/>
    <property type="match status" value="1"/>
</dbReference>
<feature type="transmembrane region" description="Helical" evidence="2">
    <location>
        <begin position="60"/>
        <end position="81"/>
    </location>
</feature>